<protein>
    <recommendedName>
        <fullName evidence="2">DUF4371 domain-containing protein</fullName>
    </recommendedName>
</protein>
<dbReference type="PANTHER" id="PTHR45749:SF37">
    <property type="entry name" value="OS05G0311600 PROTEIN"/>
    <property type="match status" value="1"/>
</dbReference>
<feature type="compositionally biased region" description="Polar residues" evidence="1">
    <location>
        <begin position="34"/>
        <end position="48"/>
    </location>
</feature>
<feature type="compositionally biased region" description="Basic and acidic residues" evidence="1">
    <location>
        <begin position="17"/>
        <end position="31"/>
    </location>
</feature>
<evidence type="ECO:0000259" key="2">
    <source>
        <dbReference type="Pfam" id="PF14291"/>
    </source>
</evidence>
<dbReference type="OrthoDB" id="6774949at2759"/>
<gene>
    <name evidence="3" type="ORF">PHAECO_LOCUS12613</name>
</gene>
<name>A0A9N9X8C8_PHACE</name>
<dbReference type="Proteomes" id="UP001153737">
    <property type="component" value="Chromosome 9"/>
</dbReference>
<reference evidence="3" key="2">
    <citation type="submission" date="2022-10" db="EMBL/GenBank/DDBJ databases">
        <authorList>
            <consortium name="ENA_rothamsted_submissions"/>
            <consortium name="culmorum"/>
            <person name="King R."/>
        </authorList>
    </citation>
    <scope>NUCLEOTIDE SEQUENCE</scope>
</reference>
<dbReference type="InterPro" id="IPR025398">
    <property type="entry name" value="DUF4371"/>
</dbReference>
<reference evidence="3" key="1">
    <citation type="submission" date="2022-01" db="EMBL/GenBank/DDBJ databases">
        <authorList>
            <person name="King R."/>
        </authorList>
    </citation>
    <scope>NUCLEOTIDE SEQUENCE</scope>
</reference>
<proteinExistence type="predicted"/>
<dbReference type="EMBL" id="OU896715">
    <property type="protein sequence ID" value="CAG9825765.1"/>
    <property type="molecule type" value="Genomic_DNA"/>
</dbReference>
<dbReference type="PANTHER" id="PTHR45749">
    <property type="match status" value="1"/>
</dbReference>
<feature type="region of interest" description="Disordered" evidence="1">
    <location>
        <begin position="1"/>
        <end position="48"/>
    </location>
</feature>
<feature type="compositionally biased region" description="Basic residues" evidence="1">
    <location>
        <begin position="1"/>
        <end position="16"/>
    </location>
</feature>
<feature type="compositionally biased region" description="Acidic residues" evidence="1">
    <location>
        <begin position="335"/>
        <end position="346"/>
    </location>
</feature>
<dbReference type="AlphaFoldDB" id="A0A9N9X8C8"/>
<feature type="domain" description="DUF4371" evidence="2">
    <location>
        <begin position="156"/>
        <end position="329"/>
    </location>
</feature>
<evidence type="ECO:0000256" key="1">
    <source>
        <dbReference type="SAM" id="MobiDB-lite"/>
    </source>
</evidence>
<accession>A0A9N9X8C8</accession>
<keyword evidence="4" id="KW-1185">Reference proteome</keyword>
<sequence length="434" mass="48042">MDKKKKPSGAFKRKQRQEREESKQKLPKIDKFFSQPSGSTSGQNISIDSDSNNVVNAVLVEKPTEEDSTIIAVGDISAADHVNVDDVCMTHISAEGLEEPQTSTFFENVYDKSSYDLGNFTNKILSDNEKRQILGMGTLQPSGPFPTGINQNNRLFDIILTLAKSSLALRGHQEDLSQEGNHGNFLSFVELVARYDHILRQVLDMPKGSTRYLSATIQNEMIESLGTKLETHLLEQIRASPFFAIIMDTTQDISKVDQLSIVVRYAVINRSENGQPIDIKVKEVFLGFYAAIKHGAVDLVNQVTTLFIDKNIDLKKCVGQGYDGASVMSVNSEKENDEANSAEDSDSSDKTKSKSSVANDSIEEILPFPKSTRAAQTQRRSKGAQEAETITIKSYKEELESKQTSIGAKEKRVVEREIVSDIQIPGTSKAVPKK</sequence>
<feature type="region of interest" description="Disordered" evidence="1">
    <location>
        <begin position="331"/>
        <end position="388"/>
    </location>
</feature>
<evidence type="ECO:0000313" key="4">
    <source>
        <dbReference type="Proteomes" id="UP001153737"/>
    </source>
</evidence>
<organism evidence="3 4">
    <name type="scientific">Phaedon cochleariae</name>
    <name type="common">Mustard beetle</name>
    <dbReference type="NCBI Taxonomy" id="80249"/>
    <lineage>
        <taxon>Eukaryota</taxon>
        <taxon>Metazoa</taxon>
        <taxon>Ecdysozoa</taxon>
        <taxon>Arthropoda</taxon>
        <taxon>Hexapoda</taxon>
        <taxon>Insecta</taxon>
        <taxon>Pterygota</taxon>
        <taxon>Neoptera</taxon>
        <taxon>Endopterygota</taxon>
        <taxon>Coleoptera</taxon>
        <taxon>Polyphaga</taxon>
        <taxon>Cucujiformia</taxon>
        <taxon>Chrysomeloidea</taxon>
        <taxon>Chrysomelidae</taxon>
        <taxon>Chrysomelinae</taxon>
        <taxon>Chrysomelini</taxon>
        <taxon>Phaedon</taxon>
    </lineage>
</organism>
<dbReference type="Pfam" id="PF14291">
    <property type="entry name" value="DUF4371"/>
    <property type="match status" value="1"/>
</dbReference>
<evidence type="ECO:0000313" key="3">
    <source>
        <dbReference type="EMBL" id="CAG9825765.1"/>
    </source>
</evidence>